<gene>
    <name evidence="8" type="ordered locus">RLO149_c011020</name>
</gene>
<evidence type="ECO:0000256" key="5">
    <source>
        <dbReference type="ARBA" id="ARBA00022737"/>
    </source>
</evidence>
<proteinExistence type="predicted"/>
<dbReference type="Proteomes" id="UP000001353">
    <property type="component" value="Chromosome"/>
</dbReference>
<evidence type="ECO:0000313" key="9">
    <source>
        <dbReference type="Proteomes" id="UP000001353"/>
    </source>
</evidence>
<keyword evidence="9" id="KW-1185">Reference proteome</keyword>
<dbReference type="OrthoDB" id="9773411at2"/>
<dbReference type="InterPro" id="IPR011049">
    <property type="entry name" value="Serralysin-like_metalloprot_C"/>
</dbReference>
<evidence type="ECO:0000256" key="3">
    <source>
        <dbReference type="ARBA" id="ARBA00022525"/>
    </source>
</evidence>
<dbReference type="PRINTS" id="PR00313">
    <property type="entry name" value="CABNDNGRPT"/>
</dbReference>
<keyword evidence="4" id="KW-0800">Toxin</keyword>
<keyword evidence="6" id="KW-0843">Virulence</keyword>
<dbReference type="RefSeq" id="WP_013961047.1">
    <property type="nucleotide sequence ID" value="NC_015730.1"/>
</dbReference>
<evidence type="ECO:0000256" key="4">
    <source>
        <dbReference type="ARBA" id="ARBA00022656"/>
    </source>
</evidence>
<dbReference type="HOGENOM" id="CLU_298067_0_0_5"/>
<protein>
    <submittedName>
        <fullName evidence="8">Uncharacterized protein</fullName>
    </submittedName>
</protein>
<keyword evidence="7" id="KW-0472">Membrane</keyword>
<dbReference type="InterPro" id="IPR050557">
    <property type="entry name" value="RTX_toxin/Mannuronan_C5-epim"/>
</dbReference>
<dbReference type="eggNOG" id="COG2931">
    <property type="taxonomic scope" value="Bacteria"/>
</dbReference>
<evidence type="ECO:0000256" key="7">
    <source>
        <dbReference type="ARBA" id="ARBA00023136"/>
    </source>
</evidence>
<dbReference type="GO" id="GO:0005509">
    <property type="term" value="F:calcium ion binding"/>
    <property type="evidence" value="ECO:0007669"/>
    <property type="project" value="InterPro"/>
</dbReference>
<dbReference type="InterPro" id="IPR001343">
    <property type="entry name" value="Hemolysn_Ca-bd"/>
</dbReference>
<dbReference type="SUPFAM" id="SSF51120">
    <property type="entry name" value="beta-Roll"/>
    <property type="match status" value="3"/>
</dbReference>
<dbReference type="PANTHER" id="PTHR38340:SF1">
    <property type="entry name" value="S-LAYER PROTEIN"/>
    <property type="match status" value="1"/>
</dbReference>
<dbReference type="EMBL" id="CP002623">
    <property type="protein sequence ID" value="AEI93109.1"/>
    <property type="molecule type" value="Genomic_DNA"/>
</dbReference>
<dbReference type="SUPFAM" id="SSF82171">
    <property type="entry name" value="DPP6 N-terminal domain-like"/>
    <property type="match status" value="1"/>
</dbReference>
<evidence type="ECO:0000256" key="2">
    <source>
        <dbReference type="ARBA" id="ARBA00004613"/>
    </source>
</evidence>
<evidence type="ECO:0000256" key="1">
    <source>
        <dbReference type="ARBA" id="ARBA00004370"/>
    </source>
</evidence>
<keyword evidence="3" id="KW-0964">Secreted</keyword>
<dbReference type="Gene3D" id="2.150.10.10">
    <property type="entry name" value="Serralysin-like metalloprotease, C-terminal"/>
    <property type="match status" value="6"/>
</dbReference>
<name>F7ZBR7_ROSLO</name>
<dbReference type="PRINTS" id="PR01488">
    <property type="entry name" value="RTXTOXINA"/>
</dbReference>
<keyword evidence="5" id="KW-0677">Repeat</keyword>
<evidence type="ECO:0000256" key="6">
    <source>
        <dbReference type="ARBA" id="ARBA00023026"/>
    </source>
</evidence>
<dbReference type="GO" id="GO:0090729">
    <property type="term" value="F:toxin activity"/>
    <property type="evidence" value="ECO:0007669"/>
    <property type="project" value="UniProtKB-KW"/>
</dbReference>
<accession>F7ZBR7</accession>
<dbReference type="Pfam" id="PF00353">
    <property type="entry name" value="HemolysinCabind"/>
    <property type="match status" value="6"/>
</dbReference>
<comment type="subcellular location">
    <subcellularLocation>
        <location evidence="1">Membrane</location>
    </subcellularLocation>
    <subcellularLocation>
        <location evidence="2">Secreted</location>
    </subcellularLocation>
</comment>
<dbReference type="PROSITE" id="PS00330">
    <property type="entry name" value="HEMOLYSIN_CALCIUM"/>
    <property type="match status" value="3"/>
</dbReference>
<reference evidence="8 9" key="1">
    <citation type="journal article" date="2011" name="BMC Genomics">
        <title>Comparative genome analysis and genome-guided physiological analysis of Roseobacter litoralis.</title>
        <authorList>
            <person name="Kalhoefer D."/>
            <person name="Thole S."/>
            <person name="Voget S."/>
            <person name="Lehmann R."/>
            <person name="Liesegang H."/>
            <person name="Wollher A."/>
            <person name="Daniel R."/>
            <person name="Simon M."/>
            <person name="Brinkhoff T."/>
        </authorList>
    </citation>
    <scope>NUCLEOTIDE SEQUENCE [LARGE SCALE GENOMIC DNA]</scope>
    <source>
        <strain evidence="9">ATCC 49566 / DSM 6996 / JCM 21268 / NBRC 15278 / OCh 149</strain>
    </source>
</reference>
<dbReference type="GO" id="GO:0016020">
    <property type="term" value="C:membrane"/>
    <property type="evidence" value="ECO:0007669"/>
    <property type="project" value="UniProtKB-SubCell"/>
</dbReference>
<dbReference type="InterPro" id="IPR018511">
    <property type="entry name" value="Hemolysin-typ_Ca-bd_CS"/>
</dbReference>
<dbReference type="AlphaFoldDB" id="F7ZBR7"/>
<dbReference type="InterPro" id="IPR003995">
    <property type="entry name" value="RTX_toxin_determinant-A"/>
</dbReference>
<organism evidence="8 9">
    <name type="scientific">Roseobacter litoralis (strain ATCC 49566 / DSM 6996 / JCM 21268 / NBRC 15278 / OCh 149)</name>
    <dbReference type="NCBI Taxonomy" id="391595"/>
    <lineage>
        <taxon>Bacteria</taxon>
        <taxon>Pseudomonadati</taxon>
        <taxon>Pseudomonadota</taxon>
        <taxon>Alphaproteobacteria</taxon>
        <taxon>Rhodobacterales</taxon>
        <taxon>Roseobacteraceae</taxon>
        <taxon>Roseobacter</taxon>
    </lineage>
</organism>
<dbReference type="KEGG" id="rli:RLO149_c011020"/>
<dbReference type="STRING" id="391595.RLO149_c011020"/>
<dbReference type="PANTHER" id="PTHR38340">
    <property type="entry name" value="S-LAYER PROTEIN"/>
    <property type="match status" value="1"/>
</dbReference>
<evidence type="ECO:0000313" key="8">
    <source>
        <dbReference type="EMBL" id="AEI93109.1"/>
    </source>
</evidence>
<dbReference type="GO" id="GO:0005576">
    <property type="term" value="C:extracellular region"/>
    <property type="evidence" value="ECO:0007669"/>
    <property type="project" value="UniProtKB-SubCell"/>
</dbReference>
<sequence>MTTLTEWRAPFQVNTGNASIGHQFSPKVIGLANGWFMVAWREQFGEGAPDNGQDIVAKIYNADGNVEFDSFALNFEWMEDDQTSFDIAPTHDGFVVVYSDESGAEETLRIERNFEDFSYRYGTLTNEGDYDRPQVVANLLPGNDDIFVVYGNFDDDQVDALVIDEDDSFLPTFAVQNPTASAVRPFVEDAVVLSNGNFATLFWSGDANLVSIATEGGRIINQTLVAGSFNAARDIASLADGGYVVVGKEGSHYGEILGHIYDNAGNAVAEIIPIEMSGYVVNEPRVAALPDGGFVIMFEVGYGRYHAQIFNADGSSATAPVLIGDGGFLATQPEISVTADGRIVFVWHGEQGSGSSREIYSTIWDPRGEVIDPDDYGQLRTNFLATDTITTGINGSTVLEGEIGDTILGQVGNDNIYTSGSGDFWGGGGNDRIISSADFALAGDFKYLNGEAGIDTLDTTAFNGDYTVNLETGQTDYLGAPNEAREGFYNFENIISGNGNDALSGTAGANRMDGGGGDDLITGLGGNDFLLGGSGNDTLEGGDGNDRILGVTGNDTLRGELGNDVLNGGDGNDDMIGGNGDDIMYGGAGNDTMDGGDGNDLLIGNDGDDIMDGGLGNDNFRGGTGVDVIDGGVGDDRAFGGDGNDTLRGGQGNDLMDGSAGDDVIEGNDGDDILVGRIGNDTLVGGTGQDQLRGGGGNDVLRGGDDNDRLFGGSNDDTLFGGDGDDFMQGNQQDDHLFGEAGSDRLFGGDGFDFLFGGAANDTLLGGRGNDVLVGGLGSDTLVGGAQNDIFQFDSVADSNPFQHDSINGMDGVGVAGGDRIDLSNIDANTLIAGNQAFSFIGEQTDVSGLSFGAGVFWVRSIFDATLLLGSIDDDDTIDLMIRINDTQSVSPGDYVIGDFIV</sequence>